<evidence type="ECO:0000313" key="12">
    <source>
        <dbReference type="Proteomes" id="UP000011859"/>
    </source>
</evidence>
<accession>M4NHJ5</accession>
<keyword evidence="8" id="KW-0732">Signal</keyword>
<evidence type="ECO:0000256" key="1">
    <source>
        <dbReference type="ARBA" id="ARBA00001070"/>
    </source>
</evidence>
<dbReference type="OrthoDB" id="9801421at2"/>
<dbReference type="HOGENOM" id="CLU_011290_1_1_6"/>
<feature type="domain" description="Peptidase S9 prolyl oligopeptidase catalytic" evidence="9">
    <location>
        <begin position="508"/>
        <end position="717"/>
    </location>
</feature>
<evidence type="ECO:0000256" key="3">
    <source>
        <dbReference type="ARBA" id="ARBA00011897"/>
    </source>
</evidence>
<comment type="catalytic activity">
    <reaction evidence="1">
        <text>Hydrolysis of Pro-|-Xaa &gt;&gt; Ala-|-Xaa in oligopeptides.</text>
        <dbReference type="EC" id="3.4.21.26"/>
    </reaction>
</comment>
<evidence type="ECO:0000259" key="10">
    <source>
        <dbReference type="Pfam" id="PF02897"/>
    </source>
</evidence>
<name>M4NHJ5_9GAMM</name>
<dbReference type="PANTHER" id="PTHR42881">
    <property type="entry name" value="PROLYL ENDOPEPTIDASE"/>
    <property type="match status" value="1"/>
</dbReference>
<dbReference type="Pfam" id="PF02897">
    <property type="entry name" value="Peptidase_S9_N"/>
    <property type="match status" value="1"/>
</dbReference>
<dbReference type="PANTHER" id="PTHR42881:SF2">
    <property type="entry name" value="PROLYL ENDOPEPTIDASE"/>
    <property type="match status" value="1"/>
</dbReference>
<gene>
    <name evidence="11" type="ORF">R2APBS1_0121</name>
</gene>
<dbReference type="STRING" id="666685.R2APBS1_0121"/>
<dbReference type="GO" id="GO:0005829">
    <property type="term" value="C:cytosol"/>
    <property type="evidence" value="ECO:0007669"/>
    <property type="project" value="TreeGrafter"/>
</dbReference>
<dbReference type="EC" id="3.4.21.26" evidence="3"/>
<evidence type="ECO:0000256" key="4">
    <source>
        <dbReference type="ARBA" id="ARBA00022670"/>
    </source>
</evidence>
<evidence type="ECO:0000313" key="11">
    <source>
        <dbReference type="EMBL" id="AGG87301.1"/>
    </source>
</evidence>
<dbReference type="AlphaFoldDB" id="M4NHJ5"/>
<feature type="region of interest" description="Disordered" evidence="7">
    <location>
        <begin position="22"/>
        <end position="54"/>
    </location>
</feature>
<protein>
    <recommendedName>
        <fullName evidence="3">prolyl oligopeptidase</fullName>
        <ecNumber evidence="3">3.4.21.26</ecNumber>
    </recommendedName>
</protein>
<dbReference type="GO" id="GO:0004252">
    <property type="term" value="F:serine-type endopeptidase activity"/>
    <property type="evidence" value="ECO:0007669"/>
    <property type="project" value="UniProtKB-EC"/>
</dbReference>
<dbReference type="InterPro" id="IPR002471">
    <property type="entry name" value="Pept_S9_AS"/>
</dbReference>
<dbReference type="eggNOG" id="COG1505">
    <property type="taxonomic scope" value="Bacteria"/>
</dbReference>
<proteinExistence type="inferred from homology"/>
<dbReference type="GO" id="GO:0070012">
    <property type="term" value="F:oligopeptidase activity"/>
    <property type="evidence" value="ECO:0007669"/>
    <property type="project" value="TreeGrafter"/>
</dbReference>
<dbReference type="KEGG" id="rhd:R2APBS1_0121"/>
<dbReference type="PROSITE" id="PS00708">
    <property type="entry name" value="PRO_ENDOPEP_SER"/>
    <property type="match status" value="1"/>
</dbReference>
<feature type="domain" description="Peptidase S9A N-terminal" evidence="10">
    <location>
        <begin position="48"/>
        <end position="442"/>
    </location>
</feature>
<dbReference type="SUPFAM" id="SSF50993">
    <property type="entry name" value="Peptidase/esterase 'gauge' domain"/>
    <property type="match status" value="1"/>
</dbReference>
<keyword evidence="12" id="KW-1185">Reference proteome</keyword>
<dbReference type="InterPro" id="IPR029058">
    <property type="entry name" value="AB_hydrolase_fold"/>
</dbReference>
<dbReference type="EMBL" id="CP003470">
    <property type="protein sequence ID" value="AGG87301.1"/>
    <property type="molecule type" value="Genomic_DNA"/>
</dbReference>
<keyword evidence="4" id="KW-0645">Protease</keyword>
<dbReference type="MEROPS" id="S09.076"/>
<feature type="signal peptide" evidence="8">
    <location>
        <begin position="1"/>
        <end position="19"/>
    </location>
</feature>
<evidence type="ECO:0000259" key="9">
    <source>
        <dbReference type="Pfam" id="PF00326"/>
    </source>
</evidence>
<evidence type="ECO:0000256" key="6">
    <source>
        <dbReference type="ARBA" id="ARBA00022825"/>
    </source>
</evidence>
<evidence type="ECO:0000256" key="8">
    <source>
        <dbReference type="SAM" id="SignalP"/>
    </source>
</evidence>
<evidence type="ECO:0000256" key="7">
    <source>
        <dbReference type="SAM" id="MobiDB-lite"/>
    </source>
</evidence>
<dbReference type="PRINTS" id="PR00862">
    <property type="entry name" value="PROLIGOPTASE"/>
</dbReference>
<dbReference type="Gene3D" id="2.130.10.120">
    <property type="entry name" value="Prolyl oligopeptidase, N-terminal domain"/>
    <property type="match status" value="1"/>
</dbReference>
<dbReference type="Proteomes" id="UP000011859">
    <property type="component" value="Chromosome"/>
</dbReference>
<dbReference type="SUPFAM" id="SSF53474">
    <property type="entry name" value="alpha/beta-Hydrolases"/>
    <property type="match status" value="1"/>
</dbReference>
<keyword evidence="5 11" id="KW-0378">Hydrolase</keyword>
<dbReference type="InterPro" id="IPR001375">
    <property type="entry name" value="Peptidase_S9_cat"/>
</dbReference>
<sequence length="722" mass="76913">MRLASFAATLLLAAGAAAAAQLPPVNPTTKPPRELALIGEPQPLPPPTSQQAASGTFHGVSVADPYRWLENPDDPAVRRWIAAQNAYTEATLAAMPQGKALTVRVQQLAITSTMRSGPTLAGGTLFYLQQTPPQPQPVLIAQAWPDGTAKVLADPNADHGGAGTAITAYWPSPRGRYLAYGSAEGGSELTTIRVLEVASGKTLPDTLPWAGGGTTPQGLAWDADERGFSYVRFTPPAAGQEVEQFHATLVYHTLGRAAATDRVVFGKGYSKTAEYVLVNAPATAQAAVLAYDGDGGPAEVFLQHGDRFIRVLDRSANVRTAAWVNGRLYLAAFRDAPRGKVVAIGDDGKAAPVLAEREGAIQQIAPLGDGFLVVRSRGPDWWVEQYDAGAIFVRRLPLPEHGIGIGEIASESGSNKALVSYGGWSTPTRWAEYDGRSGALKTVFEVKPAADYSKVVARRIEGTSKDGTKIPVTVLSLRGTTANGKRPTILYSYGGFDIPIKPGFIGPNLAWLERGGVLAYANIRGGNENGQRWHAQGQQLDKQNVFDDFHAAALALIHARWTDRAHLGILGGSNGGLLMGAQIVQHPADYRAVVARVGIYDMLRHETHFANGPYNIPEYGSIADPAQFKATLAYSPLQHVETNTAYPAVLLTTGENDPRVAPWQSRKFAAALQNASSSTRPILLLTRMNAGHGIGAPFSQRVGDTAIGLTFFAHELGLDGKP</sequence>
<dbReference type="InterPro" id="IPR051167">
    <property type="entry name" value="Prolyl_oligopep/macrocyclase"/>
</dbReference>
<organism evidence="11 12">
    <name type="scientific">Rhodanobacter denitrificans</name>
    <dbReference type="NCBI Taxonomy" id="666685"/>
    <lineage>
        <taxon>Bacteria</taxon>
        <taxon>Pseudomonadati</taxon>
        <taxon>Pseudomonadota</taxon>
        <taxon>Gammaproteobacteria</taxon>
        <taxon>Lysobacterales</taxon>
        <taxon>Rhodanobacteraceae</taxon>
        <taxon>Rhodanobacter</taxon>
    </lineage>
</organism>
<reference evidence="11 12" key="1">
    <citation type="submission" date="2012-04" db="EMBL/GenBank/DDBJ databases">
        <title>Complete genome of Rhodanobacter sp. 2APBS1.</title>
        <authorList>
            <consortium name="US DOE Joint Genome Institute"/>
            <person name="Huntemann M."/>
            <person name="Wei C.-L."/>
            <person name="Han J."/>
            <person name="Detter J.C."/>
            <person name="Han C."/>
            <person name="Tapia R."/>
            <person name="Munk A.C.C."/>
            <person name="Chen A."/>
            <person name="Krypides N."/>
            <person name="Mavromatis K."/>
            <person name="Markowitz V."/>
            <person name="Szeto E."/>
            <person name="Ivanova N."/>
            <person name="Mikhailova N."/>
            <person name="Ovchinnikova G."/>
            <person name="Pagani I."/>
            <person name="Pati A."/>
            <person name="Goodwin L."/>
            <person name="Peters L."/>
            <person name="Pitluck S."/>
            <person name="Woyke T."/>
            <person name="Prakash O."/>
            <person name="Elkins J."/>
            <person name="Brown S."/>
            <person name="Palumbo A."/>
            <person name="Hemme C."/>
            <person name="Zhou J."/>
            <person name="Watson D."/>
            <person name="Jardine P."/>
            <person name="Kostka J."/>
            <person name="Green S."/>
        </authorList>
    </citation>
    <scope>NUCLEOTIDE SEQUENCE [LARGE SCALE GENOMIC DNA]</scope>
    <source>
        <strain evidence="11 12">2APBS1</strain>
    </source>
</reference>
<feature type="chain" id="PRO_5004056075" description="prolyl oligopeptidase" evidence="8">
    <location>
        <begin position="20"/>
        <end position="722"/>
    </location>
</feature>
<comment type="similarity">
    <text evidence="2">Belongs to the peptidase S9A family.</text>
</comment>
<dbReference type="RefSeq" id="WP_015446436.1">
    <property type="nucleotide sequence ID" value="NC_020541.1"/>
</dbReference>
<evidence type="ECO:0000256" key="5">
    <source>
        <dbReference type="ARBA" id="ARBA00022801"/>
    </source>
</evidence>
<dbReference type="InterPro" id="IPR023302">
    <property type="entry name" value="Pept_S9A_N"/>
</dbReference>
<dbReference type="InterPro" id="IPR002470">
    <property type="entry name" value="Peptidase_S9A"/>
</dbReference>
<dbReference type="Pfam" id="PF00326">
    <property type="entry name" value="Peptidase_S9"/>
    <property type="match status" value="1"/>
</dbReference>
<keyword evidence="6" id="KW-0720">Serine protease</keyword>
<dbReference type="GO" id="GO:0006508">
    <property type="term" value="P:proteolysis"/>
    <property type="evidence" value="ECO:0007669"/>
    <property type="project" value="UniProtKB-KW"/>
</dbReference>
<dbReference type="Gene3D" id="3.40.50.1820">
    <property type="entry name" value="alpha/beta hydrolase"/>
    <property type="match status" value="1"/>
</dbReference>
<evidence type="ECO:0000256" key="2">
    <source>
        <dbReference type="ARBA" id="ARBA00005228"/>
    </source>
</evidence>